<accession>A0ABD6P0L5</accession>
<gene>
    <name evidence="3" type="ORF">A5672_23365</name>
</gene>
<dbReference type="RefSeq" id="WP_067323609.1">
    <property type="nucleotide sequence ID" value="NZ_LZIT01000222.1"/>
</dbReference>
<feature type="region of interest" description="Disordered" evidence="1">
    <location>
        <begin position="37"/>
        <end position="63"/>
    </location>
</feature>
<name>A0ABD6P0L5_9MYCO</name>
<organism evidence="3 4">
    <name type="scientific">Mycobacterium alsense</name>
    <dbReference type="NCBI Taxonomy" id="324058"/>
    <lineage>
        <taxon>Bacteria</taxon>
        <taxon>Bacillati</taxon>
        <taxon>Actinomycetota</taxon>
        <taxon>Actinomycetes</taxon>
        <taxon>Mycobacteriales</taxon>
        <taxon>Mycobacteriaceae</taxon>
        <taxon>Mycobacterium</taxon>
    </lineage>
</organism>
<evidence type="ECO:0000256" key="1">
    <source>
        <dbReference type="SAM" id="MobiDB-lite"/>
    </source>
</evidence>
<proteinExistence type="predicted"/>
<dbReference type="Gene3D" id="3.10.450.50">
    <property type="match status" value="1"/>
</dbReference>
<reference evidence="3 4" key="1">
    <citation type="submission" date="2016-06" db="EMBL/GenBank/DDBJ databases">
        <authorList>
            <person name="Sutton G."/>
            <person name="Brinkac L."/>
            <person name="Sanka R."/>
            <person name="Adams M."/>
            <person name="Lau E."/>
            <person name="Sam S."/>
            <person name="Sreng N."/>
            <person name="Him V."/>
            <person name="Kerleguer A."/>
            <person name="Cheng S."/>
        </authorList>
    </citation>
    <scope>NUCLEOTIDE SEQUENCE [LARGE SCALE GENOMIC DNA]</scope>
    <source>
        <strain evidence="3 4">E2978</strain>
    </source>
</reference>
<keyword evidence="2" id="KW-0732">Signal</keyword>
<dbReference type="EMBL" id="LZIT01000222">
    <property type="protein sequence ID" value="OBG34017.1"/>
    <property type="molecule type" value="Genomic_DNA"/>
</dbReference>
<feature type="compositionally biased region" description="Low complexity" evidence="1">
    <location>
        <begin position="42"/>
        <end position="52"/>
    </location>
</feature>
<sequence>MSAQPKKFAAAAAALAVAAIAASCSVVTGGTAISPRTSAPTSAVGAAPANPSAVPPSPTTESAEDQIRQTVMAFQDAYNTQNWDAYTELMCSAMRVEFTGPTMDYLKKTRVQNGLTTVKVTSVAITGDTATATMDAQNEALGFRSVSLPLKLEDGWKICKP</sequence>
<dbReference type="AlphaFoldDB" id="A0ABD6P0L5"/>
<dbReference type="InterPro" id="IPR032710">
    <property type="entry name" value="NTF2-like_dom_sf"/>
</dbReference>
<comment type="caution">
    <text evidence="3">The sequence shown here is derived from an EMBL/GenBank/DDBJ whole genome shotgun (WGS) entry which is preliminary data.</text>
</comment>
<evidence type="ECO:0000256" key="2">
    <source>
        <dbReference type="SAM" id="SignalP"/>
    </source>
</evidence>
<feature type="chain" id="PRO_5044776115" evidence="2">
    <location>
        <begin position="22"/>
        <end position="161"/>
    </location>
</feature>
<evidence type="ECO:0000313" key="3">
    <source>
        <dbReference type="EMBL" id="OBG34017.1"/>
    </source>
</evidence>
<protein>
    <submittedName>
        <fullName evidence="3">Uncharacterized protein</fullName>
    </submittedName>
</protein>
<dbReference type="SUPFAM" id="SSF54427">
    <property type="entry name" value="NTF2-like"/>
    <property type="match status" value="1"/>
</dbReference>
<feature type="signal peptide" evidence="2">
    <location>
        <begin position="1"/>
        <end position="21"/>
    </location>
</feature>
<dbReference type="PROSITE" id="PS51257">
    <property type="entry name" value="PROKAR_LIPOPROTEIN"/>
    <property type="match status" value="1"/>
</dbReference>
<dbReference type="Proteomes" id="UP000092086">
    <property type="component" value="Unassembled WGS sequence"/>
</dbReference>
<evidence type="ECO:0000313" key="4">
    <source>
        <dbReference type="Proteomes" id="UP000092086"/>
    </source>
</evidence>